<feature type="binding site" evidence="5">
    <location>
        <position position="320"/>
    </location>
    <ligand>
        <name>FAD</name>
        <dbReference type="ChEBI" id="CHEBI:57692"/>
    </ligand>
</feature>
<evidence type="ECO:0000256" key="5">
    <source>
        <dbReference type="PIRSR" id="PIRSR000350-3"/>
    </source>
</evidence>
<dbReference type="InterPro" id="IPR023753">
    <property type="entry name" value="FAD/NAD-binding_dom"/>
</dbReference>
<reference evidence="9" key="1">
    <citation type="journal article" date="2015" name="J. Am. Chem. Soc.">
        <title>Biosynthesis of versipelostatin: identification of an enzyme-catalyzed [4+2]-cycloaddition required for macrocyclization of spirotetronate-containing polyketides.</title>
        <authorList>
            <person name="Hashimoto T."/>
            <person name="Hashimoto J."/>
            <person name="Teruya K."/>
            <person name="Hirano T."/>
            <person name="Shin-ya K."/>
            <person name="Ikeda H."/>
            <person name="Liu H."/>
            <person name="Nishiyama M."/>
            <person name="Kuzuyama T."/>
        </authorList>
    </citation>
    <scope>NUCLEOTIDE SEQUENCE</scope>
    <source>
        <strain evidence="9">4083-SVS6</strain>
    </source>
</reference>
<proteinExistence type="inferred from homology"/>
<dbReference type="PANTHER" id="PTHR22912:SF151">
    <property type="entry name" value="DIHYDROLIPOYL DEHYDROGENASE, MITOCHONDRIAL"/>
    <property type="match status" value="1"/>
</dbReference>
<dbReference type="PANTHER" id="PTHR22912">
    <property type="entry name" value="DISULFIDE OXIDOREDUCTASE"/>
    <property type="match status" value="1"/>
</dbReference>
<dbReference type="Gene3D" id="3.30.390.30">
    <property type="match status" value="1"/>
</dbReference>
<dbReference type="AlphaFoldDB" id="A0A0B6VJJ3"/>
<keyword evidence="5" id="KW-0547">Nucleotide-binding</keyword>
<feature type="binding site" evidence="5">
    <location>
        <position position="130"/>
    </location>
    <ligand>
        <name>FAD</name>
        <dbReference type="ChEBI" id="CHEBI:57692"/>
    </ligand>
</feature>
<evidence type="ECO:0000313" key="9">
    <source>
        <dbReference type="EMBL" id="BAQ21972.1"/>
    </source>
</evidence>
<gene>
    <name evidence="9" type="primary">orf13</name>
</gene>
<dbReference type="PIRSF" id="PIRSF000350">
    <property type="entry name" value="Mercury_reductase_MerA"/>
    <property type="match status" value="1"/>
</dbReference>
<feature type="binding site" evidence="5">
    <location>
        <position position="280"/>
    </location>
    <ligand>
        <name>NAD(+)</name>
        <dbReference type="ChEBI" id="CHEBI:57540"/>
    </ligand>
</feature>
<keyword evidence="3 5" id="KW-0274">FAD</keyword>
<dbReference type="GO" id="GO:0050660">
    <property type="term" value="F:flavin adenine dinucleotide binding"/>
    <property type="evidence" value="ECO:0007669"/>
    <property type="project" value="TreeGrafter"/>
</dbReference>
<comment type="cofactor">
    <cofactor evidence="5">
        <name>FAD</name>
        <dbReference type="ChEBI" id="CHEBI:57692"/>
    </cofactor>
    <text evidence="5">Binds 1 FAD per subunit.</text>
</comment>
<evidence type="ECO:0000259" key="8">
    <source>
        <dbReference type="Pfam" id="PF07992"/>
    </source>
</evidence>
<feature type="domain" description="Pyridine nucleotide-disulphide oxidoreductase dimerisation" evidence="7">
    <location>
        <begin position="369"/>
        <end position="475"/>
    </location>
</feature>
<protein>
    <submittedName>
        <fullName evidence="9">Putative oxidoreductase</fullName>
    </submittedName>
</protein>
<dbReference type="InterPro" id="IPR036188">
    <property type="entry name" value="FAD/NAD-bd_sf"/>
</dbReference>
<keyword evidence="2" id="KW-0285">Flavoprotein</keyword>
<evidence type="ECO:0000256" key="2">
    <source>
        <dbReference type="ARBA" id="ARBA00022630"/>
    </source>
</evidence>
<accession>A0A0B6VJJ3</accession>
<evidence type="ECO:0000256" key="6">
    <source>
        <dbReference type="PIRSR" id="PIRSR000350-4"/>
    </source>
</evidence>
<name>A0A0B6VJJ3_9ACTN</name>
<organism evidence="9">
    <name type="scientific">Streptomyces versipellis</name>
    <dbReference type="NCBI Taxonomy" id="67375"/>
    <lineage>
        <taxon>Bacteria</taxon>
        <taxon>Bacillati</taxon>
        <taxon>Actinomycetota</taxon>
        <taxon>Actinomycetes</taxon>
        <taxon>Kitasatosporales</taxon>
        <taxon>Streptomycetaceae</taxon>
        <taxon>Streptomyces</taxon>
    </lineage>
</organism>
<comment type="similarity">
    <text evidence="1">Belongs to the class-I pyridine nucleotide-disulfide oxidoreductase family.</text>
</comment>
<feature type="disulfide bond" description="Redox-active" evidence="6">
    <location>
        <begin position="58"/>
        <end position="63"/>
    </location>
</feature>
<dbReference type="Gene3D" id="3.50.50.60">
    <property type="entry name" value="FAD/NAD(P)-binding domain"/>
    <property type="match status" value="2"/>
</dbReference>
<dbReference type="InterPro" id="IPR001100">
    <property type="entry name" value="Pyr_nuc-diS_OxRdtase"/>
</dbReference>
<feature type="binding site" evidence="5">
    <location>
        <begin position="192"/>
        <end position="199"/>
    </location>
    <ligand>
        <name>NAD(+)</name>
        <dbReference type="ChEBI" id="CHEBI:57540"/>
    </ligand>
</feature>
<dbReference type="InterPro" id="IPR050151">
    <property type="entry name" value="Class-I_Pyr_Nuc-Dis_Oxidored"/>
</dbReference>
<dbReference type="InterPro" id="IPR016156">
    <property type="entry name" value="FAD/NAD-linked_Rdtase_dimer_sf"/>
</dbReference>
<dbReference type="GO" id="GO:0004148">
    <property type="term" value="F:dihydrolipoyl dehydrogenase (NADH) activity"/>
    <property type="evidence" value="ECO:0007669"/>
    <property type="project" value="TreeGrafter"/>
</dbReference>
<evidence type="ECO:0000256" key="1">
    <source>
        <dbReference type="ARBA" id="ARBA00007532"/>
    </source>
</evidence>
<dbReference type="SUPFAM" id="SSF55424">
    <property type="entry name" value="FAD/NAD-linked reductases, dimerisation (C-terminal) domain"/>
    <property type="match status" value="1"/>
</dbReference>
<dbReference type="Pfam" id="PF07992">
    <property type="entry name" value="Pyr_redox_2"/>
    <property type="match status" value="1"/>
</dbReference>
<feature type="domain" description="FAD/NAD(P)-binding" evidence="8">
    <location>
        <begin position="21"/>
        <end position="329"/>
    </location>
</feature>
<dbReference type="InterPro" id="IPR004099">
    <property type="entry name" value="Pyr_nucl-diS_OxRdtase_dimer"/>
</dbReference>
<keyword evidence="4 5" id="KW-0520">NAD</keyword>
<sequence>MVTRHTTHQTDPMTETETNVYDVVVLGAGPVGENVADRTRAAGLTTAVVESELVGGECSYWACMPSKALLRPVIARADARRVPGLRQAVQGPLDAAAVLAHRNYYTSDWTDGGAAQWLESIGADLYRGHGRLTGPRTVTVGDKVLTARHAVAVATGTRAVLPDLPGLAEVKPWTSREATSAQAVPGRLVVVGGGVVATEMATLYQALGTQVTVLVRGKGLLNRMEPFAGELVAEALTEAGADVRTGASVESVTRAADGTVVVVTGSGDRIEADEILFATGRAPHTDDLGLESVGLEPGSWLTVDDSLLVTGTDWLYAVGDVNHRALLTHQGKYQARIAGAAIVARAAGTPLTETGPWSAHAATADHSCVPQVVFTDPEAAAVGLSLAEAEQAGYRVRAVDVDMTSVAGAGLYADGYKGRARMVVDLEEEILRGVTFVGPGVGELIHSATIAVVGQVPIARLWHAVPSYPTISEVWLRLLEAFRDN</sequence>
<dbReference type="EMBL" id="LC006086">
    <property type="protein sequence ID" value="BAQ21972.1"/>
    <property type="molecule type" value="Genomic_DNA"/>
</dbReference>
<dbReference type="PRINTS" id="PR00368">
    <property type="entry name" value="FADPNR"/>
</dbReference>
<evidence type="ECO:0000256" key="3">
    <source>
        <dbReference type="ARBA" id="ARBA00022827"/>
    </source>
</evidence>
<feature type="binding site" evidence="5">
    <location>
        <position position="67"/>
    </location>
    <ligand>
        <name>FAD</name>
        <dbReference type="ChEBI" id="CHEBI:57692"/>
    </ligand>
</feature>
<dbReference type="GO" id="GO:0006103">
    <property type="term" value="P:2-oxoglutarate metabolic process"/>
    <property type="evidence" value="ECO:0007669"/>
    <property type="project" value="TreeGrafter"/>
</dbReference>
<evidence type="ECO:0000256" key="4">
    <source>
        <dbReference type="ARBA" id="ARBA00023027"/>
    </source>
</evidence>
<dbReference type="PRINTS" id="PR00411">
    <property type="entry name" value="PNDRDTASEI"/>
</dbReference>
<evidence type="ECO:0000259" key="7">
    <source>
        <dbReference type="Pfam" id="PF02852"/>
    </source>
</evidence>
<dbReference type="SUPFAM" id="SSF51905">
    <property type="entry name" value="FAD/NAD(P)-binding domain"/>
    <property type="match status" value="1"/>
</dbReference>
<dbReference type="Pfam" id="PF02852">
    <property type="entry name" value="Pyr_redox_dim"/>
    <property type="match status" value="1"/>
</dbReference>